<dbReference type="InterPro" id="IPR002466">
    <property type="entry name" value="A_deamin"/>
</dbReference>
<evidence type="ECO:0000256" key="1">
    <source>
        <dbReference type="PROSITE-ProRule" id="PRU00266"/>
    </source>
</evidence>
<dbReference type="SMART" id="SM00358">
    <property type="entry name" value="DSRM"/>
    <property type="match status" value="5"/>
</dbReference>
<dbReference type="SMART" id="SM00552">
    <property type="entry name" value="ADEAMc"/>
    <property type="match status" value="1"/>
</dbReference>
<dbReference type="PANTHER" id="PTHR10910">
    <property type="entry name" value="EUKARYOTE SPECIFIC DSRNA BINDING PROTEIN"/>
    <property type="match status" value="1"/>
</dbReference>
<dbReference type="Proteomes" id="UP001152320">
    <property type="component" value="Chromosome 1"/>
</dbReference>
<dbReference type="GO" id="GO:0005730">
    <property type="term" value="C:nucleolus"/>
    <property type="evidence" value="ECO:0007669"/>
    <property type="project" value="TreeGrafter"/>
</dbReference>
<dbReference type="Gene3D" id="3.30.160.20">
    <property type="match status" value="5"/>
</dbReference>
<dbReference type="SUPFAM" id="SSF54768">
    <property type="entry name" value="dsRNA-binding domain-like"/>
    <property type="match status" value="5"/>
</dbReference>
<dbReference type="OrthoDB" id="10268011at2759"/>
<gene>
    <name evidence="5" type="ORF">HOLleu_02190</name>
</gene>
<dbReference type="GO" id="GO:0003725">
    <property type="term" value="F:double-stranded RNA binding"/>
    <property type="evidence" value="ECO:0007669"/>
    <property type="project" value="TreeGrafter"/>
</dbReference>
<evidence type="ECO:0000259" key="4">
    <source>
        <dbReference type="PROSITE" id="PS50141"/>
    </source>
</evidence>
<feature type="compositionally biased region" description="Basic residues" evidence="2">
    <location>
        <begin position="466"/>
        <end position="478"/>
    </location>
</feature>
<evidence type="ECO:0000313" key="5">
    <source>
        <dbReference type="EMBL" id="KAJ8049438.1"/>
    </source>
</evidence>
<feature type="compositionally biased region" description="Polar residues" evidence="2">
    <location>
        <begin position="446"/>
        <end position="458"/>
    </location>
</feature>
<evidence type="ECO:0000256" key="2">
    <source>
        <dbReference type="SAM" id="MobiDB-lite"/>
    </source>
</evidence>
<feature type="domain" description="DRBM" evidence="3">
    <location>
        <begin position="791"/>
        <end position="859"/>
    </location>
</feature>
<comment type="caution">
    <text evidence="5">The sequence shown here is derived from an EMBL/GenBank/DDBJ whole genome shotgun (WGS) entry which is preliminary data.</text>
</comment>
<dbReference type="EMBL" id="JAIZAY010000001">
    <property type="protein sequence ID" value="KAJ8049438.1"/>
    <property type="molecule type" value="Genomic_DNA"/>
</dbReference>
<dbReference type="InterPro" id="IPR014720">
    <property type="entry name" value="dsRBD_dom"/>
</dbReference>
<dbReference type="GO" id="GO:0006382">
    <property type="term" value="P:adenosine to inosine editing"/>
    <property type="evidence" value="ECO:0007669"/>
    <property type="project" value="TreeGrafter"/>
</dbReference>
<feature type="domain" description="DRBM" evidence="3">
    <location>
        <begin position="647"/>
        <end position="715"/>
    </location>
</feature>
<evidence type="ECO:0000259" key="3">
    <source>
        <dbReference type="PROSITE" id="PS50137"/>
    </source>
</evidence>
<sequence>MTKTKRVPGKRLISALEYGQSCQQPPVVQAEEKSAFTHKPRFSPVARSGHPAFPLMVTHNKIEDRREEAKASLSILATEGAFQFSSGLVVNSQPVQISKKPKEAVANKKKKKASVQKGNHQLSEIILPNGFGLKHSQIGRHSSVNKPNRRKGKVQCEPNNTISAFMEYGRCCHQQPVLDVVGQSGPAHKPRFTIIARIGQRAFPPVVSHSKKEGRREAAESALSILAAEGTFQSSSGLPVNSQSVLTKSCVDAISQKSKKSVKQDVKKKKKKKKGSMQVVEDHLPEKNILPNGLDLGYPQNGQQSDAGNFKGKKGKVQLQPSNPISAFMEYGQSCRQQPVLEVVGQSGPAHKPKFTIVARIGRRAFPEVVSDNKKDGRREAAELALGILAAEGAFQSSSGLSSNPQPVVTKTSMHAVSKRQKKPVNQGVKKKKKKKSSAQKLKDQISVNAVLPNNVTLSRPPAGQHSRKDKPKSRKGKVQLQPSNPISAFIEYGQSCRQQPVLEVVGQSGPAHQPKFTVIARIGQRSFPPVVSENKKDGRREAAEAALRVLSTEGAFQFSSRVSSDPKPVQRKNPVHVTSKKIKKVVSHGLSKKKKKKGSAQKVKDQLPERIILPKDVGVKYLESGQHPSVCNSGGMRGKLQLQHTNPISAFIEYGQSCRQQPVLEVVGQSGPAHKPKFTVVAHMGQRAFPPVVSENKKDGRREAAEVALHILAAEGAFHFSSGLSNNSQPGQTKSLKTLIAKMPKNVLNQGLTKKSKKALVQKVKDQLPAGQHCSARAVQYEPTKLFNKNPISAFIEFGQSNHQKPVLELVGKALTSNGPKFIFIARIGGRTFPPVVTHHKKDGRREAAEAALRILGAEGAFRFSSQPSSNSQSGFGAASFYDHIASLAHQAFSNLVVNIPECFSGKKVISALILKMDQSDSGRVIALGTGNRCVTGDKLSLEGQTVQDSHAEVVTRRAFMRYLYRQLKMYKTNPAMTILSPSPSGKLTLKEGCSLHLYISTAPCGDGAQFSWTDNQGNQEGPSRDLDFSGHASHCPTIEKNIQGLLRTKMELGEGTIPIQEEHPVQTWDAIMQNQQRLRTMSCSDKVCRWNILGLQGSLLSHFVEPIYLSSLTLGTLYHHGHLSRAVCCRLMHCMKSLEEGSEGLPPGYRINHPQLGRVTSPEPPRGTEKTKEFSVNWYAGCDNAEVTDGTVGRIKGVTPSRLCKMNLLKEFMEVCTLCNSPILQRDLDTYNNIKLTAEDFQKAKAFMKNLFRKGRYGSWVEKPVEVEMFPP</sequence>
<dbReference type="GO" id="GO:0008251">
    <property type="term" value="F:tRNA-specific adenosine deaminase activity"/>
    <property type="evidence" value="ECO:0007669"/>
    <property type="project" value="TreeGrafter"/>
</dbReference>
<protein>
    <submittedName>
        <fullName evidence="5">Double-stranded RNA-specific adenosine deaminase</fullName>
    </submittedName>
</protein>
<dbReference type="AlphaFoldDB" id="A0A9Q1HLA3"/>
<dbReference type="PROSITE" id="PS50141">
    <property type="entry name" value="A_DEAMIN_EDITASE"/>
    <property type="match status" value="1"/>
</dbReference>
<keyword evidence="6" id="KW-1185">Reference proteome</keyword>
<feature type="domain" description="DRBM" evidence="3">
    <location>
        <begin position="485"/>
        <end position="553"/>
    </location>
</feature>
<feature type="region of interest" description="Disordered" evidence="2">
    <location>
        <begin position="396"/>
        <end position="483"/>
    </location>
</feature>
<reference evidence="5" key="1">
    <citation type="submission" date="2021-10" db="EMBL/GenBank/DDBJ databases">
        <title>Tropical sea cucumber genome reveals ecological adaptation and Cuvierian tubules defense mechanism.</title>
        <authorList>
            <person name="Chen T."/>
        </authorList>
    </citation>
    <scope>NUCLEOTIDE SEQUENCE</scope>
    <source>
        <strain evidence="5">Nanhai2018</strain>
        <tissue evidence="5">Muscle</tissue>
    </source>
</reference>
<dbReference type="Pfam" id="PF00035">
    <property type="entry name" value="dsrm"/>
    <property type="match status" value="4"/>
</dbReference>
<feature type="region of interest" description="Disordered" evidence="2">
    <location>
        <begin position="583"/>
        <end position="605"/>
    </location>
</feature>
<dbReference type="GO" id="GO:0005737">
    <property type="term" value="C:cytoplasm"/>
    <property type="evidence" value="ECO:0007669"/>
    <property type="project" value="TreeGrafter"/>
</dbReference>
<dbReference type="Pfam" id="PF02137">
    <property type="entry name" value="A_deamin"/>
    <property type="match status" value="1"/>
</dbReference>
<dbReference type="PROSITE" id="PS50137">
    <property type="entry name" value="DS_RBD"/>
    <property type="match status" value="5"/>
</dbReference>
<name>A0A9Q1HLA3_HOLLE</name>
<proteinExistence type="predicted"/>
<feature type="domain" description="A to I editase" evidence="4">
    <location>
        <begin position="928"/>
        <end position="1272"/>
    </location>
</feature>
<dbReference type="GO" id="GO:0003726">
    <property type="term" value="F:double-stranded RNA adenosine deaminase activity"/>
    <property type="evidence" value="ECO:0007669"/>
    <property type="project" value="TreeGrafter"/>
</dbReference>
<feature type="compositionally biased region" description="Polar residues" evidence="2">
    <location>
        <begin position="396"/>
        <end position="415"/>
    </location>
</feature>
<accession>A0A9Q1HLA3</accession>
<feature type="compositionally biased region" description="Basic residues" evidence="2">
    <location>
        <begin position="417"/>
        <end position="438"/>
    </location>
</feature>
<dbReference type="GO" id="GO:0006396">
    <property type="term" value="P:RNA processing"/>
    <property type="evidence" value="ECO:0007669"/>
    <property type="project" value="InterPro"/>
</dbReference>
<evidence type="ECO:0000313" key="6">
    <source>
        <dbReference type="Proteomes" id="UP001152320"/>
    </source>
</evidence>
<feature type="domain" description="DRBM" evidence="3">
    <location>
        <begin position="160"/>
        <end position="228"/>
    </location>
</feature>
<dbReference type="PANTHER" id="PTHR10910:SF107">
    <property type="entry name" value="DOUBLE-STRANDED RNA-SPECIFIC ADENOSINE DEAMINASE"/>
    <property type="match status" value="1"/>
</dbReference>
<organism evidence="5 6">
    <name type="scientific">Holothuria leucospilota</name>
    <name type="common">Black long sea cucumber</name>
    <name type="synonym">Mertensiothuria leucospilota</name>
    <dbReference type="NCBI Taxonomy" id="206669"/>
    <lineage>
        <taxon>Eukaryota</taxon>
        <taxon>Metazoa</taxon>
        <taxon>Echinodermata</taxon>
        <taxon>Eleutherozoa</taxon>
        <taxon>Echinozoa</taxon>
        <taxon>Holothuroidea</taxon>
        <taxon>Aspidochirotacea</taxon>
        <taxon>Aspidochirotida</taxon>
        <taxon>Holothuriidae</taxon>
        <taxon>Holothuria</taxon>
    </lineage>
</organism>
<feature type="compositionally biased region" description="Basic residues" evidence="2">
    <location>
        <begin position="583"/>
        <end position="600"/>
    </location>
</feature>
<keyword evidence="1" id="KW-0694">RNA-binding</keyword>
<feature type="domain" description="DRBM" evidence="3">
    <location>
        <begin position="323"/>
        <end position="391"/>
    </location>
</feature>